<keyword evidence="3 6" id="KW-0479">Metal-binding</keyword>
<evidence type="ECO:0000256" key="7">
    <source>
        <dbReference type="SAM" id="SignalP"/>
    </source>
</evidence>
<feature type="signal peptide" evidence="7">
    <location>
        <begin position="1"/>
        <end position="21"/>
    </location>
</feature>
<keyword evidence="9" id="KW-1185">Reference proteome</keyword>
<dbReference type="SUPFAM" id="SSF48264">
    <property type="entry name" value="Cytochrome P450"/>
    <property type="match status" value="1"/>
</dbReference>
<dbReference type="Proteomes" id="UP000054144">
    <property type="component" value="Unassembled WGS sequence"/>
</dbReference>
<evidence type="ECO:0000256" key="2">
    <source>
        <dbReference type="ARBA" id="ARBA00010617"/>
    </source>
</evidence>
<dbReference type="AlphaFoldDB" id="A0A0D7AQL3"/>
<protein>
    <submittedName>
        <fullName evidence="8">Cytochrome P450</fullName>
    </submittedName>
</protein>
<dbReference type="InterPro" id="IPR001128">
    <property type="entry name" value="Cyt_P450"/>
</dbReference>
<evidence type="ECO:0000256" key="6">
    <source>
        <dbReference type="PIRSR" id="PIRSR602403-1"/>
    </source>
</evidence>
<dbReference type="OrthoDB" id="1844152at2759"/>
<proteinExistence type="inferred from homology"/>
<sequence>MSVSIALTVLIASLLYVSLSAWSKKRRLPPLHPPIVDIPDEALYRDPRSTYENALKENGPIIAAYRKNRLEIIVSHAFAAEVLTNDDRFSFEEGTLAILNLEPLLYFHRSFLRDLEQLVNENITAVLERVVGEVSPILESNIRELTDLTNSADGLTVVDFPSAIHRTMTKVMLTIIFGKNYTSPTDVGSTEKLVEAIAVLSGIYQNTDYWSRTFATTWRIVTWIRIVFFELPWNFTSIGWRYWKDVRAFSSEGSNSQMTEDSLMHCMAKNYAKKTDGRVSVADTIWMMVLSLGLVFASVHQTSIISIWVLYQLARRPECISAIRTELKNIVEEDPVDGKLNITYSSLKNADYLDSFIREVLRTKGDTLAVIRRTTCDVPLGGYILPKGSLVIPLATLSHFNTNEHGDDANEFIGGRWVGSGKLAVTVGPNYWPFGLGHFVCPGRTLAVAEIKLILLHLLARATPTLEDNSFEVIDPQNITAVPPVGRLYLTPWTD</sequence>
<keyword evidence="7" id="KW-0732">Signal</keyword>
<dbReference type="GO" id="GO:0016705">
    <property type="term" value="F:oxidoreductase activity, acting on paired donors, with incorporation or reduction of molecular oxygen"/>
    <property type="evidence" value="ECO:0007669"/>
    <property type="project" value="InterPro"/>
</dbReference>
<dbReference type="EMBL" id="KN881581">
    <property type="protein sequence ID" value="KIY54029.1"/>
    <property type="molecule type" value="Genomic_DNA"/>
</dbReference>
<organism evidence="8 9">
    <name type="scientific">Fistulina hepatica ATCC 64428</name>
    <dbReference type="NCBI Taxonomy" id="1128425"/>
    <lineage>
        <taxon>Eukaryota</taxon>
        <taxon>Fungi</taxon>
        <taxon>Dikarya</taxon>
        <taxon>Basidiomycota</taxon>
        <taxon>Agaricomycotina</taxon>
        <taxon>Agaricomycetes</taxon>
        <taxon>Agaricomycetidae</taxon>
        <taxon>Agaricales</taxon>
        <taxon>Fistulinaceae</taxon>
        <taxon>Fistulina</taxon>
    </lineage>
</organism>
<evidence type="ECO:0000256" key="5">
    <source>
        <dbReference type="ARBA" id="ARBA00023004"/>
    </source>
</evidence>
<evidence type="ECO:0000313" key="9">
    <source>
        <dbReference type="Proteomes" id="UP000054144"/>
    </source>
</evidence>
<dbReference type="GO" id="GO:0005506">
    <property type="term" value="F:iron ion binding"/>
    <property type="evidence" value="ECO:0007669"/>
    <property type="project" value="InterPro"/>
</dbReference>
<dbReference type="GO" id="GO:0020037">
    <property type="term" value="F:heme binding"/>
    <property type="evidence" value="ECO:0007669"/>
    <property type="project" value="InterPro"/>
</dbReference>
<dbReference type="Pfam" id="PF00067">
    <property type="entry name" value="p450"/>
    <property type="match status" value="1"/>
</dbReference>
<comment type="similarity">
    <text evidence="2">Belongs to the cytochrome P450 family.</text>
</comment>
<keyword evidence="5 6" id="KW-0408">Iron</keyword>
<feature type="chain" id="PRO_5002316486" evidence="7">
    <location>
        <begin position="22"/>
        <end position="495"/>
    </location>
</feature>
<gene>
    <name evidence="8" type="ORF">FISHEDRAFT_32236</name>
</gene>
<evidence type="ECO:0000256" key="1">
    <source>
        <dbReference type="ARBA" id="ARBA00001971"/>
    </source>
</evidence>
<dbReference type="PANTHER" id="PTHR46206">
    <property type="entry name" value="CYTOCHROME P450"/>
    <property type="match status" value="1"/>
</dbReference>
<dbReference type="GO" id="GO:0004497">
    <property type="term" value="F:monooxygenase activity"/>
    <property type="evidence" value="ECO:0007669"/>
    <property type="project" value="InterPro"/>
</dbReference>
<dbReference type="PRINTS" id="PR00465">
    <property type="entry name" value="EP450IV"/>
</dbReference>
<keyword evidence="4" id="KW-0560">Oxidoreductase</keyword>
<reference evidence="8 9" key="1">
    <citation type="journal article" date="2015" name="Fungal Genet. Biol.">
        <title>Evolution of novel wood decay mechanisms in Agaricales revealed by the genome sequences of Fistulina hepatica and Cylindrobasidium torrendii.</title>
        <authorList>
            <person name="Floudas D."/>
            <person name="Held B.W."/>
            <person name="Riley R."/>
            <person name="Nagy L.G."/>
            <person name="Koehler G."/>
            <person name="Ransdell A.S."/>
            <person name="Younus H."/>
            <person name="Chow J."/>
            <person name="Chiniquy J."/>
            <person name="Lipzen A."/>
            <person name="Tritt A."/>
            <person name="Sun H."/>
            <person name="Haridas S."/>
            <person name="LaButti K."/>
            <person name="Ohm R.A."/>
            <person name="Kues U."/>
            <person name="Blanchette R.A."/>
            <person name="Grigoriev I.V."/>
            <person name="Minto R.E."/>
            <person name="Hibbett D.S."/>
        </authorList>
    </citation>
    <scope>NUCLEOTIDE SEQUENCE [LARGE SCALE GENOMIC DNA]</scope>
    <source>
        <strain evidence="8 9">ATCC 64428</strain>
    </source>
</reference>
<dbReference type="PANTHER" id="PTHR46206:SF7">
    <property type="entry name" value="P450, PUTATIVE (EUROFUNG)-RELATED"/>
    <property type="match status" value="1"/>
</dbReference>
<name>A0A0D7AQL3_9AGAR</name>
<feature type="binding site" description="axial binding residue" evidence="6">
    <location>
        <position position="441"/>
    </location>
    <ligand>
        <name>heme</name>
        <dbReference type="ChEBI" id="CHEBI:30413"/>
    </ligand>
    <ligandPart>
        <name>Fe</name>
        <dbReference type="ChEBI" id="CHEBI:18248"/>
    </ligandPart>
</feature>
<dbReference type="Gene3D" id="1.10.630.10">
    <property type="entry name" value="Cytochrome P450"/>
    <property type="match status" value="1"/>
</dbReference>
<accession>A0A0D7AQL3</accession>
<evidence type="ECO:0000256" key="4">
    <source>
        <dbReference type="ARBA" id="ARBA00023002"/>
    </source>
</evidence>
<keyword evidence="6" id="KW-0349">Heme</keyword>
<evidence type="ECO:0000313" key="8">
    <source>
        <dbReference type="EMBL" id="KIY54029.1"/>
    </source>
</evidence>
<dbReference type="InterPro" id="IPR002403">
    <property type="entry name" value="Cyt_P450_E_grp-IV"/>
</dbReference>
<evidence type="ECO:0000256" key="3">
    <source>
        <dbReference type="ARBA" id="ARBA00022723"/>
    </source>
</evidence>
<comment type="cofactor">
    <cofactor evidence="1 6">
        <name>heme</name>
        <dbReference type="ChEBI" id="CHEBI:30413"/>
    </cofactor>
</comment>
<dbReference type="InterPro" id="IPR036396">
    <property type="entry name" value="Cyt_P450_sf"/>
</dbReference>